<evidence type="ECO:0000313" key="4">
    <source>
        <dbReference type="Proteomes" id="UP000190229"/>
    </source>
</evidence>
<dbReference type="PANTHER" id="PTHR23416">
    <property type="entry name" value="SIALIC ACID SYNTHASE-RELATED"/>
    <property type="match status" value="1"/>
</dbReference>
<dbReference type="InterPro" id="IPR018357">
    <property type="entry name" value="Hexapep_transf_CS"/>
</dbReference>
<dbReference type="EMBL" id="MWPS01000001">
    <property type="protein sequence ID" value="OPG17722.1"/>
    <property type="molecule type" value="Genomic_DNA"/>
</dbReference>
<dbReference type="Gene3D" id="2.160.10.10">
    <property type="entry name" value="Hexapeptide repeat proteins"/>
    <property type="match status" value="1"/>
</dbReference>
<comment type="caution">
    <text evidence="3">The sequence shown here is derived from an EMBL/GenBank/DDBJ whole genome shotgun (WGS) entry which is preliminary data.</text>
</comment>
<keyword evidence="4" id="KW-1185">Reference proteome</keyword>
<protein>
    <recommendedName>
        <fullName evidence="5">Acetyltransferase</fullName>
    </recommendedName>
</protein>
<dbReference type="PROSITE" id="PS00101">
    <property type="entry name" value="HEXAPEP_TRANSFERASES"/>
    <property type="match status" value="1"/>
</dbReference>
<evidence type="ECO:0000256" key="1">
    <source>
        <dbReference type="ARBA" id="ARBA00022679"/>
    </source>
</evidence>
<name>A0A1V4EXY1_9BACL</name>
<dbReference type="SUPFAM" id="SSF51161">
    <property type="entry name" value="Trimeric LpxA-like enzymes"/>
    <property type="match status" value="1"/>
</dbReference>
<dbReference type="Pfam" id="PF14602">
    <property type="entry name" value="Hexapep_2"/>
    <property type="match status" value="1"/>
</dbReference>
<sequence length="131" mass="13912">MVRVCPSFSLKNMIYRRLLGVQIGVHTAIALDVTLDMLKPEWISIGRNCVIGYQTTILTHEYLIHEYRFGPVTIGDEVMIGANSTILAGVTIGSGSVIGAGSVVSSDVPPGVFAAGVPARIIRSLTATTPE</sequence>
<keyword evidence="2" id="KW-0677">Repeat</keyword>
<reference evidence="3 4" key="1">
    <citation type="submission" date="2017-02" db="EMBL/GenBank/DDBJ databases">
        <title>Draft genome of Acidibacillus ferrooxidans Huett2.</title>
        <authorList>
            <person name="Schopf S."/>
        </authorList>
    </citation>
    <scope>NUCLEOTIDE SEQUENCE [LARGE SCALE GENOMIC DNA]</scope>
    <source>
        <strain evidence="3 4">Huett2</strain>
    </source>
</reference>
<proteinExistence type="predicted"/>
<dbReference type="Proteomes" id="UP000190229">
    <property type="component" value="Unassembled WGS sequence"/>
</dbReference>
<evidence type="ECO:0000256" key="2">
    <source>
        <dbReference type="ARBA" id="ARBA00022737"/>
    </source>
</evidence>
<dbReference type="InterPro" id="IPR011004">
    <property type="entry name" value="Trimer_LpxA-like_sf"/>
</dbReference>
<dbReference type="CDD" id="cd04647">
    <property type="entry name" value="LbH_MAT_like"/>
    <property type="match status" value="1"/>
</dbReference>
<dbReference type="GO" id="GO:0016740">
    <property type="term" value="F:transferase activity"/>
    <property type="evidence" value="ECO:0007669"/>
    <property type="project" value="UniProtKB-KW"/>
</dbReference>
<accession>A0A1V4EXY1</accession>
<gene>
    <name evidence="3" type="ORF">B2M26_00290</name>
</gene>
<evidence type="ECO:0008006" key="5">
    <source>
        <dbReference type="Google" id="ProtNLM"/>
    </source>
</evidence>
<dbReference type="AlphaFoldDB" id="A0A1V4EXY1"/>
<dbReference type="InterPro" id="IPR001451">
    <property type="entry name" value="Hexapep"/>
</dbReference>
<evidence type="ECO:0000313" key="3">
    <source>
        <dbReference type="EMBL" id="OPG17722.1"/>
    </source>
</evidence>
<dbReference type="InterPro" id="IPR051159">
    <property type="entry name" value="Hexapeptide_acetyltransf"/>
</dbReference>
<dbReference type="PANTHER" id="PTHR23416:SF78">
    <property type="entry name" value="LIPOPOLYSACCHARIDE BIOSYNTHESIS O-ACETYL TRANSFERASE WBBJ-RELATED"/>
    <property type="match status" value="1"/>
</dbReference>
<keyword evidence="1" id="KW-0808">Transferase</keyword>
<organism evidence="3 4">
    <name type="scientific">Ferroacidibacillus organovorans</name>
    <dbReference type="NCBI Taxonomy" id="1765683"/>
    <lineage>
        <taxon>Bacteria</taxon>
        <taxon>Bacillati</taxon>
        <taxon>Bacillota</taxon>
        <taxon>Bacilli</taxon>
        <taxon>Bacillales</taxon>
        <taxon>Alicyclobacillaceae</taxon>
        <taxon>Ferroacidibacillus</taxon>
    </lineage>
</organism>